<sequence>MKNINRSKSRTTAIVTGAGASLLLAMAANGAVAAPTPKPVVAKPVTNASCPATPGVTPISVNLAWIGPKTGPGAANYIGSSEAAQLRIDQENAKGGVFGRKLTLKVYDDQTNASTQISAVQKAIQSDNIFGLTGQTSTTAMYATLKDNNIPITGFSNPAFGTDRNAFGDNGATLSSVPNYASTAVLEKLKQMGVTKIANINHVSTGASASGNATSNLIKLVGPTIGLSEALRIADEPQGTHDATSTALRIKNSGADGAILVGYIDGGISIMQALKQQGVTLKGVSMVGLSDPAVLKTSGGSLEGVLGTNYGTVPVGVNVPAVKTFANGMRAAGLNPYVSAAPQGYLGADLLIKGLKVAGQCPTRETFISNLRNVTNYDGHGLLAEKISFKGPGLVPNGNPPACTWYMIVKGTELVPDAKATCGVKILDTNTGQVVYTHS</sequence>
<feature type="domain" description="Leucine-binding protein" evidence="2">
    <location>
        <begin position="61"/>
        <end position="384"/>
    </location>
</feature>
<dbReference type="PANTHER" id="PTHR47235">
    <property type="entry name" value="BLR6548 PROTEIN"/>
    <property type="match status" value="1"/>
</dbReference>
<gene>
    <name evidence="3" type="ORF">UFOPK4237_00463</name>
</gene>
<name>A0A6J7S7N5_9ZZZZ</name>
<dbReference type="CDD" id="cd06341">
    <property type="entry name" value="PBP1_ABC_ligand_binding-like"/>
    <property type="match status" value="1"/>
</dbReference>
<proteinExistence type="predicted"/>
<evidence type="ECO:0000259" key="2">
    <source>
        <dbReference type="Pfam" id="PF13458"/>
    </source>
</evidence>
<reference evidence="3" key="1">
    <citation type="submission" date="2020-05" db="EMBL/GenBank/DDBJ databases">
        <authorList>
            <person name="Chiriac C."/>
            <person name="Salcher M."/>
            <person name="Ghai R."/>
            <person name="Kavagutti S V."/>
        </authorList>
    </citation>
    <scope>NUCLEOTIDE SEQUENCE</scope>
</reference>
<evidence type="ECO:0000313" key="3">
    <source>
        <dbReference type="EMBL" id="CAB5036400.1"/>
    </source>
</evidence>
<dbReference type="PANTHER" id="PTHR47235:SF1">
    <property type="entry name" value="BLR6548 PROTEIN"/>
    <property type="match status" value="1"/>
</dbReference>
<dbReference type="Pfam" id="PF13458">
    <property type="entry name" value="Peripla_BP_6"/>
    <property type="match status" value="1"/>
</dbReference>
<dbReference type="EMBL" id="CAFBPZ010000019">
    <property type="protein sequence ID" value="CAB5036400.1"/>
    <property type="molecule type" value="Genomic_DNA"/>
</dbReference>
<organism evidence="3">
    <name type="scientific">freshwater metagenome</name>
    <dbReference type="NCBI Taxonomy" id="449393"/>
    <lineage>
        <taxon>unclassified sequences</taxon>
        <taxon>metagenomes</taxon>
        <taxon>ecological metagenomes</taxon>
    </lineage>
</organism>
<dbReference type="Gene3D" id="3.40.50.2300">
    <property type="match status" value="2"/>
</dbReference>
<dbReference type="InterPro" id="IPR028081">
    <property type="entry name" value="Leu-bd"/>
</dbReference>
<keyword evidence="1" id="KW-0732">Signal</keyword>
<dbReference type="SUPFAM" id="SSF53822">
    <property type="entry name" value="Periplasmic binding protein-like I"/>
    <property type="match status" value="1"/>
</dbReference>
<dbReference type="AlphaFoldDB" id="A0A6J7S7N5"/>
<evidence type="ECO:0000256" key="1">
    <source>
        <dbReference type="ARBA" id="ARBA00022729"/>
    </source>
</evidence>
<accession>A0A6J7S7N5</accession>
<dbReference type="InterPro" id="IPR028082">
    <property type="entry name" value="Peripla_BP_I"/>
</dbReference>
<protein>
    <submittedName>
        <fullName evidence="3">Unannotated protein</fullName>
    </submittedName>
</protein>